<gene>
    <name evidence="1" type="ORF">MtrunA17_Chr6g0462671</name>
</gene>
<dbReference type="Gramene" id="rna35261">
    <property type="protein sequence ID" value="RHN50908.1"/>
    <property type="gene ID" value="gene35261"/>
</dbReference>
<dbReference type="Proteomes" id="UP000265566">
    <property type="component" value="Chromosome 6"/>
</dbReference>
<comment type="caution">
    <text evidence="1">The sequence shown here is derived from an EMBL/GenBank/DDBJ whole genome shotgun (WGS) entry which is preliminary data.</text>
</comment>
<evidence type="ECO:0000313" key="1">
    <source>
        <dbReference type="EMBL" id="RHN50908.1"/>
    </source>
</evidence>
<sequence>MSLAVLHRKMIDKGSISVPTILLKWKTLPPKYGTWNFAANADVFVVISDQPDKIKEYEAQDVKCKELTYTIQEKSLEDEGMDFQVNSWYLDNASWNQSWEFPS</sequence>
<dbReference type="AlphaFoldDB" id="A0A396HE66"/>
<evidence type="ECO:0000313" key="2">
    <source>
        <dbReference type="Proteomes" id="UP000265566"/>
    </source>
</evidence>
<reference evidence="2" key="1">
    <citation type="journal article" date="2018" name="Nat. Plants">
        <title>Whole-genome landscape of Medicago truncatula symbiotic genes.</title>
        <authorList>
            <person name="Pecrix Y."/>
            <person name="Staton S.E."/>
            <person name="Sallet E."/>
            <person name="Lelandais-Briere C."/>
            <person name="Moreau S."/>
            <person name="Carrere S."/>
            <person name="Blein T."/>
            <person name="Jardinaud M.F."/>
            <person name="Latrasse D."/>
            <person name="Zouine M."/>
            <person name="Zahm M."/>
            <person name="Kreplak J."/>
            <person name="Mayjonade B."/>
            <person name="Satge C."/>
            <person name="Perez M."/>
            <person name="Cauet S."/>
            <person name="Marande W."/>
            <person name="Chantry-Darmon C."/>
            <person name="Lopez-Roques C."/>
            <person name="Bouchez O."/>
            <person name="Berard A."/>
            <person name="Debelle F."/>
            <person name="Munos S."/>
            <person name="Bendahmane A."/>
            <person name="Berges H."/>
            <person name="Niebel A."/>
            <person name="Buitink J."/>
            <person name="Frugier F."/>
            <person name="Benhamed M."/>
            <person name="Crespi M."/>
            <person name="Gouzy J."/>
            <person name="Gamas P."/>
        </authorList>
    </citation>
    <scope>NUCLEOTIDE SEQUENCE [LARGE SCALE GENOMIC DNA]</scope>
    <source>
        <strain evidence="2">cv. Jemalong A17</strain>
    </source>
</reference>
<name>A0A396HE66_MEDTR</name>
<dbReference type="EMBL" id="PSQE01000006">
    <property type="protein sequence ID" value="RHN50908.1"/>
    <property type="molecule type" value="Genomic_DNA"/>
</dbReference>
<accession>A0A396HE66</accession>
<proteinExistence type="predicted"/>
<organism evidence="1 2">
    <name type="scientific">Medicago truncatula</name>
    <name type="common">Barrel medic</name>
    <name type="synonym">Medicago tribuloides</name>
    <dbReference type="NCBI Taxonomy" id="3880"/>
    <lineage>
        <taxon>Eukaryota</taxon>
        <taxon>Viridiplantae</taxon>
        <taxon>Streptophyta</taxon>
        <taxon>Embryophyta</taxon>
        <taxon>Tracheophyta</taxon>
        <taxon>Spermatophyta</taxon>
        <taxon>Magnoliopsida</taxon>
        <taxon>eudicotyledons</taxon>
        <taxon>Gunneridae</taxon>
        <taxon>Pentapetalae</taxon>
        <taxon>rosids</taxon>
        <taxon>fabids</taxon>
        <taxon>Fabales</taxon>
        <taxon>Fabaceae</taxon>
        <taxon>Papilionoideae</taxon>
        <taxon>50 kb inversion clade</taxon>
        <taxon>NPAAA clade</taxon>
        <taxon>Hologalegina</taxon>
        <taxon>IRL clade</taxon>
        <taxon>Trifolieae</taxon>
        <taxon>Medicago</taxon>
    </lineage>
</organism>
<protein>
    <submittedName>
        <fullName evidence="1">Uncharacterized protein</fullName>
    </submittedName>
</protein>